<keyword evidence="3" id="KW-1185">Reference proteome</keyword>
<comment type="caution">
    <text evidence="2">The sequence shown here is derived from an EMBL/GenBank/DDBJ whole genome shotgun (WGS) entry which is preliminary data.</text>
</comment>
<feature type="domain" description="Retrovirus-related Pol polyprotein from transposon TNT 1-94-like beta-barrel" evidence="1">
    <location>
        <begin position="82"/>
        <end position="158"/>
    </location>
</feature>
<dbReference type="EMBL" id="PGOL01002685">
    <property type="protein sequence ID" value="PKI45872.1"/>
    <property type="molecule type" value="Genomic_DNA"/>
</dbReference>
<protein>
    <recommendedName>
        <fullName evidence="1">Retrovirus-related Pol polyprotein from transposon TNT 1-94-like beta-barrel domain-containing protein</fullName>
    </recommendedName>
</protein>
<dbReference type="InterPro" id="IPR054722">
    <property type="entry name" value="PolX-like_BBD"/>
</dbReference>
<accession>A0A2I0IPF4</accession>
<organism evidence="2 3">
    <name type="scientific">Punica granatum</name>
    <name type="common">Pomegranate</name>
    <dbReference type="NCBI Taxonomy" id="22663"/>
    <lineage>
        <taxon>Eukaryota</taxon>
        <taxon>Viridiplantae</taxon>
        <taxon>Streptophyta</taxon>
        <taxon>Embryophyta</taxon>
        <taxon>Tracheophyta</taxon>
        <taxon>Spermatophyta</taxon>
        <taxon>Magnoliopsida</taxon>
        <taxon>eudicotyledons</taxon>
        <taxon>Gunneridae</taxon>
        <taxon>Pentapetalae</taxon>
        <taxon>rosids</taxon>
        <taxon>malvids</taxon>
        <taxon>Myrtales</taxon>
        <taxon>Lythraceae</taxon>
        <taxon>Punica</taxon>
    </lineage>
</organism>
<evidence type="ECO:0000313" key="2">
    <source>
        <dbReference type="EMBL" id="PKI45872.1"/>
    </source>
</evidence>
<dbReference type="Proteomes" id="UP000233551">
    <property type="component" value="Unassembled WGS sequence"/>
</dbReference>
<dbReference type="Pfam" id="PF22936">
    <property type="entry name" value="Pol_BBD"/>
    <property type="match status" value="1"/>
</dbReference>
<proteinExistence type="predicted"/>
<dbReference type="AlphaFoldDB" id="A0A2I0IPF4"/>
<reference evidence="2 3" key="1">
    <citation type="submission" date="2017-11" db="EMBL/GenBank/DDBJ databases">
        <title>De-novo sequencing of pomegranate (Punica granatum L.) genome.</title>
        <authorList>
            <person name="Akparov Z."/>
            <person name="Amiraslanov A."/>
            <person name="Hajiyeva S."/>
            <person name="Abbasov M."/>
            <person name="Kaur K."/>
            <person name="Hamwieh A."/>
            <person name="Solovyev V."/>
            <person name="Salamov A."/>
            <person name="Braich B."/>
            <person name="Kosarev P."/>
            <person name="Mahmoud A."/>
            <person name="Hajiyev E."/>
            <person name="Babayeva S."/>
            <person name="Izzatullayeva V."/>
            <person name="Mammadov A."/>
            <person name="Mammadov A."/>
            <person name="Sharifova S."/>
            <person name="Ojaghi J."/>
            <person name="Eynullazada K."/>
            <person name="Bayramov B."/>
            <person name="Abdulazimova A."/>
            <person name="Shahmuradov I."/>
        </authorList>
    </citation>
    <scope>NUCLEOTIDE SEQUENCE [LARGE SCALE GENOMIC DNA]</scope>
    <source>
        <strain evidence="3">cv. AG2017</strain>
        <tissue evidence="2">Leaf</tissue>
    </source>
</reference>
<evidence type="ECO:0000313" key="3">
    <source>
        <dbReference type="Proteomes" id="UP000233551"/>
    </source>
</evidence>
<evidence type="ECO:0000259" key="1">
    <source>
        <dbReference type="Pfam" id="PF22936"/>
    </source>
</evidence>
<name>A0A2I0IPF4_PUNGR</name>
<dbReference type="STRING" id="22663.A0A2I0IPF4"/>
<sequence length="231" mass="24947">MPVVVATVVVVAVEDAITINGTTITTGYIRCLGVVALVDEVCNSLGHTAIQCYEIYNQNPSPSYSKSLAALNLNEPSTHGAYLDSGASSHMVNTEGILSHLTPYCGSDGVIVGDGSLLPIKSIGSMTILALNTNLQLKDTVYVRDLDYNLISVKRLCKDNNRHVIFTDFDFIVKDNNSGKILLNSHIDGSLYPTTLPRPSALVATTHPPTTWHPRLGHPNKVPLEIIKLVI</sequence>
<gene>
    <name evidence="2" type="ORF">CRG98_033671</name>
</gene>